<evidence type="ECO:0000313" key="7">
    <source>
        <dbReference type="EMBL" id="KGM34255.1"/>
    </source>
</evidence>
<dbReference type="SUPFAM" id="SSF53067">
    <property type="entry name" value="Actin-like ATPase domain"/>
    <property type="match status" value="2"/>
</dbReference>
<evidence type="ECO:0000256" key="2">
    <source>
        <dbReference type="ARBA" id="ARBA00022679"/>
    </source>
</evidence>
<dbReference type="EMBL" id="JANX01000107">
    <property type="protein sequence ID" value="KGM34255.1"/>
    <property type="molecule type" value="Genomic_DNA"/>
</dbReference>
<keyword evidence="2 4" id="KW-0808">Transferase</keyword>
<dbReference type="PROSITE" id="PS00445">
    <property type="entry name" value="FGGY_KINASES_2"/>
    <property type="match status" value="1"/>
</dbReference>
<sequence>MTHHYLGIDIGTFESKGVLVAADGSIAAMAAKPHKLIVPQPGWAEHRPKEDWWDDVTFLCRTLLADSGVPAASIRAVGMSAIGPCMLPVDTAGEPLMNGVLYGVDTRAHREIADLTAQIGEDVLLERCGNALTSQSVGPKILWLKRNRPEIFARTAKILTSTSFLVHRLTGRFVIDHYTAANSSPFYLADDLAWSDELAPGIVDLGLMPDLAWSTDIVGAVTRQAAAETGLAEGTPVIAGTIDAAAEAVSVGVLDSGDMMVMYGSTIFTILLGDTRLRDKRLWWAPWLMPGQHAALAGLATSGTLSHWFRDQFARELDPATAIQALVAEAEQSPPGARGLVLLPYFSGERTPIHDPQAKGALFGLNLTHSRGDICRAVFEGIACGTAHIVETYREAGQVPRAVYSVGGGTRNRVWSQATSDISGHSQILRQKTFGASYGDAFLAALAVGDVQPGDIRTWNPTASEITPDPAQAELYRRQFGVFKELYPATRDLMRRLDG</sequence>
<name>A0A0A0D860_9PROT</name>
<evidence type="ECO:0000256" key="3">
    <source>
        <dbReference type="ARBA" id="ARBA00022777"/>
    </source>
</evidence>
<dbReference type="GO" id="GO:0016773">
    <property type="term" value="F:phosphotransferase activity, alcohol group as acceptor"/>
    <property type="evidence" value="ECO:0007669"/>
    <property type="project" value="InterPro"/>
</dbReference>
<dbReference type="OrthoDB" id="9805576at2"/>
<feature type="domain" description="Carbohydrate kinase FGGY N-terminal" evidence="5">
    <location>
        <begin position="5"/>
        <end position="248"/>
    </location>
</feature>
<comment type="similarity">
    <text evidence="1 4">Belongs to the FGGY kinase family.</text>
</comment>
<dbReference type="PIRSF" id="PIRSF000538">
    <property type="entry name" value="GlpK"/>
    <property type="match status" value="1"/>
</dbReference>
<evidence type="ECO:0000259" key="6">
    <source>
        <dbReference type="Pfam" id="PF02782"/>
    </source>
</evidence>
<dbReference type="InterPro" id="IPR018484">
    <property type="entry name" value="FGGY_N"/>
</dbReference>
<reference evidence="7 8" key="1">
    <citation type="submission" date="2014-01" db="EMBL/GenBank/DDBJ databases">
        <title>Genome sequence determination for a cystic fibrosis isolate, Inquilinus limosus.</title>
        <authorList>
            <person name="Pino M."/>
            <person name="Di Conza J."/>
            <person name="Gutkind G."/>
        </authorList>
    </citation>
    <scope>NUCLEOTIDE SEQUENCE [LARGE SCALE GENOMIC DNA]</scope>
    <source>
        <strain evidence="7 8">MP06</strain>
    </source>
</reference>
<protein>
    <submittedName>
        <fullName evidence="7">Carbohydrate kinase</fullName>
    </submittedName>
</protein>
<dbReference type="InterPro" id="IPR018485">
    <property type="entry name" value="FGGY_C"/>
</dbReference>
<dbReference type="InterPro" id="IPR018483">
    <property type="entry name" value="Carb_kinase_FGGY_CS"/>
</dbReference>
<dbReference type="PANTHER" id="PTHR43095:SF5">
    <property type="entry name" value="XYLULOSE KINASE"/>
    <property type="match status" value="1"/>
</dbReference>
<dbReference type="GO" id="GO:0016301">
    <property type="term" value="F:kinase activity"/>
    <property type="evidence" value="ECO:0007669"/>
    <property type="project" value="UniProtKB-KW"/>
</dbReference>
<keyword evidence="3 4" id="KW-0418">Kinase</keyword>
<evidence type="ECO:0000256" key="4">
    <source>
        <dbReference type="RuleBase" id="RU003733"/>
    </source>
</evidence>
<dbReference type="Gene3D" id="3.30.420.40">
    <property type="match status" value="2"/>
</dbReference>
<dbReference type="InterPro" id="IPR050406">
    <property type="entry name" value="FGGY_Carb_Kinase"/>
</dbReference>
<evidence type="ECO:0000313" key="8">
    <source>
        <dbReference type="Proteomes" id="UP000029995"/>
    </source>
</evidence>
<dbReference type="AlphaFoldDB" id="A0A0A0D860"/>
<gene>
    <name evidence="7" type="ORF">P409_11260</name>
</gene>
<dbReference type="PANTHER" id="PTHR43095">
    <property type="entry name" value="SUGAR KINASE"/>
    <property type="match status" value="1"/>
</dbReference>
<dbReference type="Pfam" id="PF00370">
    <property type="entry name" value="FGGY_N"/>
    <property type="match status" value="1"/>
</dbReference>
<dbReference type="Pfam" id="PF02782">
    <property type="entry name" value="FGGY_C"/>
    <property type="match status" value="1"/>
</dbReference>
<dbReference type="Proteomes" id="UP000029995">
    <property type="component" value="Unassembled WGS sequence"/>
</dbReference>
<accession>A0A0A0D860</accession>
<dbReference type="GO" id="GO:0005975">
    <property type="term" value="P:carbohydrate metabolic process"/>
    <property type="evidence" value="ECO:0007669"/>
    <property type="project" value="InterPro"/>
</dbReference>
<dbReference type="RefSeq" id="WP_034835607.1">
    <property type="nucleotide sequence ID" value="NZ_JANX01000107.1"/>
</dbReference>
<dbReference type="InterPro" id="IPR000577">
    <property type="entry name" value="Carb_kinase_FGGY"/>
</dbReference>
<comment type="caution">
    <text evidence="7">The sequence shown here is derived from an EMBL/GenBank/DDBJ whole genome shotgun (WGS) entry which is preliminary data.</text>
</comment>
<feature type="domain" description="Carbohydrate kinase FGGY C-terminal" evidence="6">
    <location>
        <begin position="260"/>
        <end position="447"/>
    </location>
</feature>
<dbReference type="CDD" id="cd07804">
    <property type="entry name" value="ASKHA_NBD_FGGY_RrXK-like"/>
    <property type="match status" value="1"/>
</dbReference>
<proteinExistence type="inferred from homology"/>
<evidence type="ECO:0000256" key="1">
    <source>
        <dbReference type="ARBA" id="ARBA00009156"/>
    </source>
</evidence>
<organism evidence="7 8">
    <name type="scientific">Inquilinus limosus MP06</name>
    <dbReference type="NCBI Taxonomy" id="1398085"/>
    <lineage>
        <taxon>Bacteria</taxon>
        <taxon>Pseudomonadati</taxon>
        <taxon>Pseudomonadota</taxon>
        <taxon>Alphaproteobacteria</taxon>
        <taxon>Rhodospirillales</taxon>
        <taxon>Rhodospirillaceae</taxon>
        <taxon>Inquilinus</taxon>
    </lineage>
</organism>
<dbReference type="InterPro" id="IPR043129">
    <property type="entry name" value="ATPase_NBD"/>
</dbReference>
<evidence type="ECO:0000259" key="5">
    <source>
        <dbReference type="Pfam" id="PF00370"/>
    </source>
</evidence>